<dbReference type="SUPFAM" id="SSF56601">
    <property type="entry name" value="beta-lactamase/transpeptidase-like"/>
    <property type="match status" value="1"/>
</dbReference>
<dbReference type="PANTHER" id="PTHR21581">
    <property type="entry name" value="D-ALANYL-D-ALANINE CARBOXYPEPTIDASE"/>
    <property type="match status" value="1"/>
</dbReference>
<evidence type="ECO:0000256" key="7">
    <source>
        <dbReference type="PIRSR" id="PIRSR618044-1"/>
    </source>
</evidence>
<dbReference type="Pfam" id="PF00768">
    <property type="entry name" value="Peptidase_S11"/>
    <property type="match status" value="1"/>
</dbReference>
<proteinExistence type="inferred from homology"/>
<dbReference type="PRINTS" id="PR00725">
    <property type="entry name" value="DADACBPTASE1"/>
</dbReference>
<feature type="active site" description="Proton acceptor" evidence="7">
    <location>
        <position position="92"/>
    </location>
</feature>
<evidence type="ECO:0000256" key="6">
    <source>
        <dbReference type="ARBA" id="ARBA00023316"/>
    </source>
</evidence>
<evidence type="ECO:0000313" key="12">
    <source>
        <dbReference type="Proteomes" id="UP000886814"/>
    </source>
</evidence>
<evidence type="ECO:0000313" key="11">
    <source>
        <dbReference type="EMBL" id="HIV40349.1"/>
    </source>
</evidence>
<dbReference type="GO" id="GO:0006508">
    <property type="term" value="P:proteolysis"/>
    <property type="evidence" value="ECO:0007669"/>
    <property type="project" value="InterPro"/>
</dbReference>
<dbReference type="Proteomes" id="UP000886814">
    <property type="component" value="Unassembled WGS sequence"/>
</dbReference>
<dbReference type="PANTHER" id="PTHR21581:SF6">
    <property type="entry name" value="TRAFFICKING PROTEIN PARTICLE COMPLEX SUBUNIT 12"/>
    <property type="match status" value="1"/>
</dbReference>
<evidence type="ECO:0000256" key="3">
    <source>
        <dbReference type="ARBA" id="ARBA00022801"/>
    </source>
</evidence>
<evidence type="ECO:0000256" key="9">
    <source>
        <dbReference type="RuleBase" id="RU004016"/>
    </source>
</evidence>
<feature type="binding site" evidence="8">
    <location>
        <position position="262"/>
    </location>
    <ligand>
        <name>substrate</name>
    </ligand>
</feature>
<evidence type="ECO:0000259" key="10">
    <source>
        <dbReference type="Pfam" id="PF00768"/>
    </source>
</evidence>
<accession>A0A9D1TGV9</accession>
<keyword evidence="4" id="KW-0133">Cell shape</keyword>
<sequence length="315" mass="34364">MGRRKRRKHLLGKLVFLIGGAYALILAATVIHSIGGPEGLIESVEENMDPDQDLVDLSSLYSESAVLLDLDTGEIAAQKKSQERIYPASLTKMMTVLLVLENGEDLNKQVRLSEDIFPELYEEGASMAGFLPGEHATVRDLLYGAMLPSGGECCKALAEEVAGSEEKFADLMNKKAEELGMKHTHFVNSTGLQDKKHYTTAKDLARLLEYAWDNGDFRAIFTKKSYTVPPTDGHPEGFTFYSLMFQEMETAGITSDHILGGKTGYTSEAGLCLASVGTVGDKTYALVTAKADGSHDTQPYHILDAVSVFQKLNGE</sequence>
<keyword evidence="2" id="KW-0732">Signal</keyword>
<evidence type="ECO:0000256" key="4">
    <source>
        <dbReference type="ARBA" id="ARBA00022960"/>
    </source>
</evidence>
<evidence type="ECO:0000256" key="5">
    <source>
        <dbReference type="ARBA" id="ARBA00022984"/>
    </source>
</evidence>
<keyword evidence="3 11" id="KW-0378">Hydrolase</keyword>
<dbReference type="Gene3D" id="3.40.710.10">
    <property type="entry name" value="DD-peptidase/beta-lactamase superfamily"/>
    <property type="match status" value="1"/>
</dbReference>
<evidence type="ECO:0000256" key="8">
    <source>
        <dbReference type="PIRSR" id="PIRSR618044-2"/>
    </source>
</evidence>
<dbReference type="GO" id="GO:0009252">
    <property type="term" value="P:peptidoglycan biosynthetic process"/>
    <property type="evidence" value="ECO:0007669"/>
    <property type="project" value="UniProtKB-KW"/>
</dbReference>
<organism evidence="11 12">
    <name type="scientific">Candidatus Blautia stercorigallinarum</name>
    <dbReference type="NCBI Taxonomy" id="2838501"/>
    <lineage>
        <taxon>Bacteria</taxon>
        <taxon>Bacillati</taxon>
        <taxon>Bacillota</taxon>
        <taxon>Clostridia</taxon>
        <taxon>Lachnospirales</taxon>
        <taxon>Lachnospiraceae</taxon>
        <taxon>Blautia</taxon>
    </lineage>
</organism>
<dbReference type="InterPro" id="IPR001967">
    <property type="entry name" value="Peptidase_S11_N"/>
</dbReference>
<name>A0A9D1TGV9_9FIRM</name>
<protein>
    <submittedName>
        <fullName evidence="11">Serine hydrolase</fullName>
    </submittedName>
</protein>
<reference evidence="11" key="2">
    <citation type="submission" date="2021-04" db="EMBL/GenBank/DDBJ databases">
        <authorList>
            <person name="Gilroy R."/>
        </authorList>
    </citation>
    <scope>NUCLEOTIDE SEQUENCE</scope>
    <source>
        <strain evidence="11">CHK195-9823</strain>
    </source>
</reference>
<dbReference type="GO" id="GO:0008360">
    <property type="term" value="P:regulation of cell shape"/>
    <property type="evidence" value="ECO:0007669"/>
    <property type="project" value="UniProtKB-KW"/>
</dbReference>
<dbReference type="GO" id="GO:0071555">
    <property type="term" value="P:cell wall organization"/>
    <property type="evidence" value="ECO:0007669"/>
    <property type="project" value="UniProtKB-KW"/>
</dbReference>
<keyword evidence="6" id="KW-0961">Cell wall biogenesis/degradation</keyword>
<reference evidence="11" key="1">
    <citation type="journal article" date="2021" name="PeerJ">
        <title>Extensive microbial diversity within the chicken gut microbiome revealed by metagenomics and culture.</title>
        <authorList>
            <person name="Gilroy R."/>
            <person name="Ravi A."/>
            <person name="Getino M."/>
            <person name="Pursley I."/>
            <person name="Horton D.L."/>
            <person name="Alikhan N.F."/>
            <person name="Baker D."/>
            <person name="Gharbi K."/>
            <person name="Hall N."/>
            <person name="Watson M."/>
            <person name="Adriaenssens E.M."/>
            <person name="Foster-Nyarko E."/>
            <person name="Jarju S."/>
            <person name="Secka A."/>
            <person name="Antonio M."/>
            <person name="Oren A."/>
            <person name="Chaudhuri R.R."/>
            <person name="La Ragione R."/>
            <person name="Hildebrand F."/>
            <person name="Pallen M.J."/>
        </authorList>
    </citation>
    <scope>NUCLEOTIDE SEQUENCE</scope>
    <source>
        <strain evidence="11">CHK195-9823</strain>
    </source>
</reference>
<dbReference type="InterPro" id="IPR018044">
    <property type="entry name" value="Peptidase_S11"/>
</dbReference>
<feature type="domain" description="Peptidase S11 D-alanyl-D-alanine carboxypeptidase A N-terminal" evidence="10">
    <location>
        <begin position="59"/>
        <end position="291"/>
    </location>
</feature>
<comment type="similarity">
    <text evidence="1 9">Belongs to the peptidase S11 family.</text>
</comment>
<evidence type="ECO:0000256" key="2">
    <source>
        <dbReference type="ARBA" id="ARBA00022729"/>
    </source>
</evidence>
<dbReference type="InterPro" id="IPR012338">
    <property type="entry name" value="Beta-lactam/transpept-like"/>
</dbReference>
<keyword evidence="5" id="KW-0573">Peptidoglycan synthesis</keyword>
<dbReference type="AlphaFoldDB" id="A0A9D1TGV9"/>
<feature type="active site" evidence="7">
    <location>
        <position position="149"/>
    </location>
</feature>
<gene>
    <name evidence="11" type="ORF">H9747_15370</name>
</gene>
<evidence type="ECO:0000256" key="1">
    <source>
        <dbReference type="ARBA" id="ARBA00007164"/>
    </source>
</evidence>
<comment type="caution">
    <text evidence="11">The sequence shown here is derived from an EMBL/GenBank/DDBJ whole genome shotgun (WGS) entry which is preliminary data.</text>
</comment>
<dbReference type="EMBL" id="DXIQ01000110">
    <property type="protein sequence ID" value="HIV40349.1"/>
    <property type="molecule type" value="Genomic_DNA"/>
</dbReference>
<feature type="active site" description="Acyl-ester intermediate" evidence="7">
    <location>
        <position position="89"/>
    </location>
</feature>
<dbReference type="GO" id="GO:0009002">
    <property type="term" value="F:serine-type D-Ala-D-Ala carboxypeptidase activity"/>
    <property type="evidence" value="ECO:0007669"/>
    <property type="project" value="InterPro"/>
</dbReference>